<comment type="subcellular location">
    <subcellularLocation>
        <location evidence="1">Cell membrane</location>
        <topology evidence="1">Multi-pass membrane protein</topology>
    </subcellularLocation>
</comment>
<evidence type="ECO:0000256" key="2">
    <source>
        <dbReference type="ARBA" id="ARBA00022475"/>
    </source>
</evidence>
<feature type="transmembrane region" description="Helical" evidence="6">
    <location>
        <begin position="31"/>
        <end position="56"/>
    </location>
</feature>
<keyword evidence="9" id="KW-1185">Reference proteome</keyword>
<organism evidence="8 9">
    <name type="scientific">Paenibacillus foliorum</name>
    <dbReference type="NCBI Taxonomy" id="2654974"/>
    <lineage>
        <taxon>Bacteria</taxon>
        <taxon>Bacillati</taxon>
        <taxon>Bacillota</taxon>
        <taxon>Bacilli</taxon>
        <taxon>Bacillales</taxon>
        <taxon>Paenibacillaceae</taxon>
        <taxon>Paenibacillus</taxon>
    </lineage>
</organism>
<keyword evidence="3 6" id="KW-0812">Transmembrane</keyword>
<dbReference type="Pfam" id="PF06271">
    <property type="entry name" value="RDD"/>
    <property type="match status" value="1"/>
</dbReference>
<protein>
    <submittedName>
        <fullName evidence="8">RDD family protein</fullName>
    </submittedName>
</protein>
<dbReference type="AlphaFoldDB" id="A0A972JXS9"/>
<keyword evidence="5 6" id="KW-0472">Membrane</keyword>
<dbReference type="Proteomes" id="UP000641588">
    <property type="component" value="Unassembled WGS sequence"/>
</dbReference>
<accession>A0A972JXS9</accession>
<dbReference type="GO" id="GO:0005886">
    <property type="term" value="C:plasma membrane"/>
    <property type="evidence" value="ECO:0007669"/>
    <property type="project" value="UniProtKB-SubCell"/>
</dbReference>
<dbReference type="InterPro" id="IPR010432">
    <property type="entry name" value="RDD"/>
</dbReference>
<sequence length="157" mass="17708">MESETRSEPAYSGGKTSYSETISTERRYAGFWIRCGATLLDGICLQTVFIIFHLMLGYSLLEPPFAISMLESFLACVYYIVMTVIWGQTLGKMALGIKVIRNDGAPNTWGIIILREVIGKFISGIIFCVGYMMAGWDDKKRALHDRMFATRVVRVNK</sequence>
<gene>
    <name evidence="8" type="ORF">GC093_06080</name>
</gene>
<evidence type="ECO:0000256" key="1">
    <source>
        <dbReference type="ARBA" id="ARBA00004651"/>
    </source>
</evidence>
<evidence type="ECO:0000256" key="6">
    <source>
        <dbReference type="SAM" id="Phobius"/>
    </source>
</evidence>
<feature type="transmembrane region" description="Helical" evidence="6">
    <location>
        <begin position="68"/>
        <end position="89"/>
    </location>
</feature>
<keyword evidence="2" id="KW-1003">Cell membrane</keyword>
<evidence type="ECO:0000259" key="7">
    <source>
        <dbReference type="Pfam" id="PF06271"/>
    </source>
</evidence>
<feature type="transmembrane region" description="Helical" evidence="6">
    <location>
        <begin position="109"/>
        <end position="134"/>
    </location>
</feature>
<evidence type="ECO:0000313" key="8">
    <source>
        <dbReference type="EMBL" id="NOU92799.1"/>
    </source>
</evidence>
<evidence type="ECO:0000313" key="9">
    <source>
        <dbReference type="Proteomes" id="UP000641588"/>
    </source>
</evidence>
<name>A0A972JXS9_9BACL</name>
<dbReference type="PANTHER" id="PTHR36115:SF4">
    <property type="entry name" value="MEMBRANE PROTEIN"/>
    <property type="match status" value="1"/>
</dbReference>
<dbReference type="RefSeq" id="WP_216624522.1">
    <property type="nucleotide sequence ID" value="NZ_WHOD01000022.1"/>
</dbReference>
<proteinExistence type="predicted"/>
<dbReference type="PANTHER" id="PTHR36115">
    <property type="entry name" value="PROLINE-RICH ANTIGEN HOMOLOG-RELATED"/>
    <property type="match status" value="1"/>
</dbReference>
<evidence type="ECO:0000256" key="4">
    <source>
        <dbReference type="ARBA" id="ARBA00022989"/>
    </source>
</evidence>
<reference evidence="8" key="1">
    <citation type="submission" date="2019-10" db="EMBL/GenBank/DDBJ databases">
        <title>Description of Paenibacillus glebae sp. nov.</title>
        <authorList>
            <person name="Carlier A."/>
            <person name="Qi S."/>
        </authorList>
    </citation>
    <scope>NUCLEOTIDE SEQUENCE</scope>
    <source>
        <strain evidence="8">LMG 31456</strain>
    </source>
</reference>
<dbReference type="InterPro" id="IPR051791">
    <property type="entry name" value="Pra-immunoreactive"/>
</dbReference>
<evidence type="ECO:0000256" key="3">
    <source>
        <dbReference type="ARBA" id="ARBA00022692"/>
    </source>
</evidence>
<evidence type="ECO:0000256" key="5">
    <source>
        <dbReference type="ARBA" id="ARBA00023136"/>
    </source>
</evidence>
<feature type="domain" description="RDD" evidence="7">
    <location>
        <begin position="28"/>
        <end position="147"/>
    </location>
</feature>
<keyword evidence="4 6" id="KW-1133">Transmembrane helix</keyword>
<dbReference type="EMBL" id="WHOD01000022">
    <property type="protein sequence ID" value="NOU92799.1"/>
    <property type="molecule type" value="Genomic_DNA"/>
</dbReference>
<comment type="caution">
    <text evidence="8">The sequence shown here is derived from an EMBL/GenBank/DDBJ whole genome shotgun (WGS) entry which is preliminary data.</text>
</comment>